<comment type="pathway">
    <text evidence="1">Phospholipid metabolism; CDP-diacylglycerol biosynthesis; CDP-diacylglycerol from sn-glycerol 3-phosphate: step 2/3.</text>
</comment>
<keyword evidence="4 5" id="KW-0012">Acyltransferase</keyword>
<organism evidence="8">
    <name type="scientific">Eriocheir sinensis</name>
    <name type="common">Chinese mitten crab</name>
    <dbReference type="NCBI Taxonomy" id="95602"/>
    <lineage>
        <taxon>Eukaryota</taxon>
        <taxon>Metazoa</taxon>
        <taxon>Ecdysozoa</taxon>
        <taxon>Arthropoda</taxon>
        <taxon>Crustacea</taxon>
        <taxon>Multicrustacea</taxon>
        <taxon>Malacostraca</taxon>
        <taxon>Eumalacostraca</taxon>
        <taxon>Eucarida</taxon>
        <taxon>Decapoda</taxon>
        <taxon>Pleocyemata</taxon>
        <taxon>Brachyura</taxon>
        <taxon>Eubrachyura</taxon>
        <taxon>Grapsoidea</taxon>
        <taxon>Varunidae</taxon>
        <taxon>Eriocheir</taxon>
    </lineage>
</organism>
<keyword evidence="6" id="KW-0812">Transmembrane</keyword>
<dbReference type="EMBL" id="MF948183">
    <property type="protein sequence ID" value="AYU71040.1"/>
    <property type="molecule type" value="mRNA"/>
</dbReference>
<dbReference type="SMART" id="SM00563">
    <property type="entry name" value="PlsC"/>
    <property type="match status" value="1"/>
</dbReference>
<dbReference type="NCBIfam" id="TIGR00530">
    <property type="entry name" value="AGP_acyltrn"/>
    <property type="match status" value="1"/>
</dbReference>
<evidence type="ECO:0000259" key="7">
    <source>
        <dbReference type="SMART" id="SM00563"/>
    </source>
</evidence>
<keyword evidence="3 5" id="KW-0808">Transferase</keyword>
<dbReference type="GO" id="GO:0005783">
    <property type="term" value="C:endoplasmic reticulum"/>
    <property type="evidence" value="ECO:0007669"/>
    <property type="project" value="TreeGrafter"/>
</dbReference>
<accession>A0A5H2QRU2</accession>
<protein>
    <recommendedName>
        <fullName evidence="5">1-acyl-sn-glycerol-3-phosphate acyltransferase</fullName>
        <ecNumber evidence="5">2.3.1.51</ecNumber>
    </recommendedName>
</protein>
<evidence type="ECO:0000256" key="4">
    <source>
        <dbReference type="ARBA" id="ARBA00023315"/>
    </source>
</evidence>
<feature type="domain" description="Phospholipid/glycerol acyltransferase" evidence="7">
    <location>
        <begin position="93"/>
        <end position="210"/>
    </location>
</feature>
<evidence type="ECO:0000256" key="3">
    <source>
        <dbReference type="ARBA" id="ARBA00022679"/>
    </source>
</evidence>
<evidence type="ECO:0000313" key="8">
    <source>
        <dbReference type="EMBL" id="AYU71040.1"/>
    </source>
</evidence>
<evidence type="ECO:0000256" key="2">
    <source>
        <dbReference type="ARBA" id="ARBA00008655"/>
    </source>
</evidence>
<dbReference type="InterPro" id="IPR002123">
    <property type="entry name" value="Plipid/glycerol_acylTrfase"/>
</dbReference>
<dbReference type="GO" id="GO:0006654">
    <property type="term" value="P:phosphatidic acid biosynthetic process"/>
    <property type="evidence" value="ECO:0007669"/>
    <property type="project" value="TreeGrafter"/>
</dbReference>
<dbReference type="SUPFAM" id="SSF69593">
    <property type="entry name" value="Glycerol-3-phosphate (1)-acyltransferase"/>
    <property type="match status" value="1"/>
</dbReference>
<proteinExistence type="evidence at transcript level"/>
<dbReference type="RefSeq" id="XP_050724977.1">
    <property type="nucleotide sequence ID" value="XM_050869020.1"/>
</dbReference>
<keyword evidence="5" id="KW-1208">Phospholipid metabolism</keyword>
<keyword evidence="5" id="KW-0594">Phospholipid biosynthesis</keyword>
<evidence type="ECO:0000256" key="1">
    <source>
        <dbReference type="ARBA" id="ARBA00004728"/>
    </source>
</evidence>
<dbReference type="AlphaFoldDB" id="A0A5H2QRU2"/>
<evidence type="ECO:0000256" key="6">
    <source>
        <dbReference type="SAM" id="Phobius"/>
    </source>
</evidence>
<keyword evidence="5" id="KW-0444">Lipid biosynthesis</keyword>
<dbReference type="OrthoDB" id="202234at2759"/>
<dbReference type="Pfam" id="PF01553">
    <property type="entry name" value="Acyltransferase"/>
    <property type="match status" value="1"/>
</dbReference>
<name>A0A5H2QRU2_ERISI</name>
<keyword evidence="6" id="KW-1133">Transmembrane helix</keyword>
<dbReference type="EC" id="2.3.1.51" evidence="5"/>
<keyword evidence="5" id="KW-0443">Lipid metabolism</keyword>
<dbReference type="GO" id="GO:0016020">
    <property type="term" value="C:membrane"/>
    <property type="evidence" value="ECO:0007669"/>
    <property type="project" value="InterPro"/>
</dbReference>
<dbReference type="InterPro" id="IPR004552">
    <property type="entry name" value="AGP_acyltrans"/>
</dbReference>
<dbReference type="PANTHER" id="PTHR10434">
    <property type="entry name" value="1-ACYL-SN-GLYCEROL-3-PHOSPHATE ACYLTRANSFERASE"/>
    <property type="match status" value="1"/>
</dbReference>
<reference evidence="8" key="1">
    <citation type="submission" date="2017-09" db="EMBL/GenBank/DDBJ databases">
        <authorList>
            <person name="Zhu W."/>
        </authorList>
    </citation>
    <scope>NUCLEOTIDE SEQUENCE</scope>
</reference>
<keyword evidence="6" id="KW-0472">Membrane</keyword>
<evidence type="ECO:0000256" key="5">
    <source>
        <dbReference type="RuleBase" id="RU361267"/>
    </source>
</evidence>
<dbReference type="PANTHER" id="PTHR10434:SF11">
    <property type="entry name" value="1-ACYL-SN-GLYCEROL-3-PHOSPHATE ACYLTRANSFERASE"/>
    <property type="match status" value="1"/>
</dbReference>
<comment type="similarity">
    <text evidence="2 5">Belongs to the 1-acyl-sn-glycerol-3-phosphate acyltransferase family.</text>
</comment>
<comment type="catalytic activity">
    <reaction evidence="5">
        <text>a 1-acyl-sn-glycero-3-phosphate + an acyl-CoA = a 1,2-diacyl-sn-glycero-3-phosphate + CoA</text>
        <dbReference type="Rhea" id="RHEA:19709"/>
        <dbReference type="ChEBI" id="CHEBI:57287"/>
        <dbReference type="ChEBI" id="CHEBI:57970"/>
        <dbReference type="ChEBI" id="CHEBI:58342"/>
        <dbReference type="ChEBI" id="CHEBI:58608"/>
        <dbReference type="EC" id="2.3.1.51"/>
    </reaction>
</comment>
<dbReference type="GO" id="GO:0003841">
    <property type="term" value="F:1-acylglycerol-3-phosphate O-acyltransferase activity"/>
    <property type="evidence" value="ECO:0007669"/>
    <property type="project" value="UniProtKB-UniRule"/>
</dbReference>
<dbReference type="GeneID" id="127002797"/>
<dbReference type="CDD" id="cd07989">
    <property type="entry name" value="LPLAT_AGPAT-like"/>
    <property type="match status" value="1"/>
</dbReference>
<sequence>MLASEYTNVLVAVIMVTSFLYEFSNRFRLYLKFLLYYSMVMMCSVMAIPLIIWRPRDVRNTLIATFPLRSLNLLLGLEWEVHGQEHITVDRAAIVVANHQSSLDFLGMVYMWPMFYKITAIAKKELFYAMPFGLTAWLCGTRFIDRRNPDRAKASMNAALAYVKEEKVKLWVFPEGTRSMSDEMLPFKKGAFHLAVEGQLPILPIVYSSYRGFLSHPLKIFNPGHVIVTCLPPISTKGMTKEDMPKLMEDVRAQMMEVYRKTSTQVHHPRPLAEEVKKQR</sequence>
<feature type="transmembrane region" description="Helical" evidence="6">
    <location>
        <begin position="35"/>
        <end position="53"/>
    </location>
</feature>
<comment type="domain">
    <text evidence="5">The HXXXXD motif is essential for acyltransferase activity and may constitute the binding site for the phosphate moiety of the glycerol-3-phosphate.</text>
</comment>
<dbReference type="SMR" id="A0A5H2QRU2"/>
<feature type="transmembrane region" description="Helical" evidence="6">
    <location>
        <begin position="6"/>
        <end position="23"/>
    </location>
</feature>